<dbReference type="Proteomes" id="UP000009183">
    <property type="component" value="Chromosome 13"/>
</dbReference>
<evidence type="ECO:0000313" key="1">
    <source>
        <dbReference type="EMBL" id="CCB58739.1"/>
    </source>
</evidence>
<reference evidence="2" key="1">
    <citation type="journal article" date="2007" name="Nature">
        <title>The grapevine genome sequence suggests ancestral hexaploidization in major angiosperm phyla.</title>
        <authorList>
            <consortium name="The French-Italian Public Consortium for Grapevine Genome Characterization."/>
            <person name="Jaillon O."/>
            <person name="Aury J.-M."/>
            <person name="Noel B."/>
            <person name="Policriti A."/>
            <person name="Clepet C."/>
            <person name="Casagrande A."/>
            <person name="Choisne N."/>
            <person name="Aubourg S."/>
            <person name="Vitulo N."/>
            <person name="Jubin C."/>
            <person name="Vezzi A."/>
            <person name="Legeai F."/>
            <person name="Hugueney P."/>
            <person name="Dasilva C."/>
            <person name="Horner D."/>
            <person name="Mica E."/>
            <person name="Jublot D."/>
            <person name="Poulain J."/>
            <person name="Bruyere C."/>
            <person name="Billault A."/>
            <person name="Segurens B."/>
            <person name="Gouyvenoux M."/>
            <person name="Ugarte E."/>
            <person name="Cattonaro F."/>
            <person name="Anthouard V."/>
            <person name="Vico V."/>
            <person name="Del Fabbro C."/>
            <person name="Alaux M."/>
            <person name="Di Gaspero G."/>
            <person name="Dumas V."/>
            <person name="Felice N."/>
            <person name="Paillard S."/>
            <person name="Juman I."/>
            <person name="Moroldo M."/>
            <person name="Scalabrin S."/>
            <person name="Canaguier A."/>
            <person name="Le Clainche I."/>
            <person name="Malacrida G."/>
            <person name="Durand E."/>
            <person name="Pesole G."/>
            <person name="Laucou V."/>
            <person name="Chatelet P."/>
            <person name="Merdinoglu D."/>
            <person name="Delledonne M."/>
            <person name="Pezzotti M."/>
            <person name="Lecharny A."/>
            <person name="Scarpelli C."/>
            <person name="Artiguenave F."/>
            <person name="Pe M.E."/>
            <person name="Valle G."/>
            <person name="Morgante M."/>
            <person name="Caboche M."/>
            <person name="Adam-Blondon A.-F."/>
            <person name="Weissenbach J."/>
            <person name="Quetier F."/>
            <person name="Wincker P."/>
        </authorList>
    </citation>
    <scope>NUCLEOTIDE SEQUENCE [LARGE SCALE GENOMIC DNA]</scope>
    <source>
        <strain evidence="2">cv. Pinot noir / PN40024</strain>
    </source>
</reference>
<accession>F6HVM6</accession>
<dbReference type="HOGENOM" id="CLU_3393172_0_0_1"/>
<proteinExistence type="predicted"/>
<dbReference type="AlphaFoldDB" id="F6HVM6"/>
<name>F6HVM6_VITVI</name>
<organism evidence="1 2">
    <name type="scientific">Vitis vinifera</name>
    <name type="common">Grape</name>
    <dbReference type="NCBI Taxonomy" id="29760"/>
    <lineage>
        <taxon>Eukaryota</taxon>
        <taxon>Viridiplantae</taxon>
        <taxon>Streptophyta</taxon>
        <taxon>Embryophyta</taxon>
        <taxon>Tracheophyta</taxon>
        <taxon>Spermatophyta</taxon>
        <taxon>Magnoliopsida</taxon>
        <taxon>eudicotyledons</taxon>
        <taxon>Gunneridae</taxon>
        <taxon>Pentapetalae</taxon>
        <taxon>rosids</taxon>
        <taxon>Vitales</taxon>
        <taxon>Vitaceae</taxon>
        <taxon>Viteae</taxon>
        <taxon>Vitis</taxon>
    </lineage>
</organism>
<keyword evidence="2" id="KW-1185">Reference proteome</keyword>
<sequence>MQHMFCGTCTVTVKTSVPVLRVQELSQHSYGS</sequence>
<protein>
    <submittedName>
        <fullName evidence="1">Uncharacterized protein</fullName>
    </submittedName>
</protein>
<dbReference type="EMBL" id="FN596257">
    <property type="protein sequence ID" value="CCB58739.1"/>
    <property type="molecule type" value="Genomic_DNA"/>
</dbReference>
<dbReference type="InParanoid" id="F6HVM6"/>
<gene>
    <name evidence="1" type="ordered locus">VIT_13s0106g00160</name>
</gene>
<dbReference type="PaxDb" id="29760-VIT_13s0106g00160.t01"/>
<evidence type="ECO:0000313" key="2">
    <source>
        <dbReference type="Proteomes" id="UP000009183"/>
    </source>
</evidence>